<gene>
    <name evidence="7" type="ORF">SJAV_02140</name>
</gene>
<feature type="transmembrane region" description="Helical" evidence="5">
    <location>
        <begin position="354"/>
        <end position="376"/>
    </location>
</feature>
<evidence type="ECO:0000256" key="4">
    <source>
        <dbReference type="ARBA" id="ARBA00023136"/>
    </source>
</evidence>
<feature type="transmembrane region" description="Helical" evidence="5">
    <location>
        <begin position="412"/>
        <end position="431"/>
    </location>
</feature>
<dbReference type="GO" id="GO:0016020">
    <property type="term" value="C:membrane"/>
    <property type="evidence" value="ECO:0007669"/>
    <property type="project" value="UniProtKB-SubCell"/>
</dbReference>
<feature type="transmembrane region" description="Helical" evidence="5">
    <location>
        <begin position="154"/>
        <end position="174"/>
    </location>
</feature>
<dbReference type="InterPro" id="IPR050367">
    <property type="entry name" value="APC_superfamily"/>
</dbReference>
<proteinExistence type="predicted"/>
<dbReference type="PIRSF" id="PIRSF006060">
    <property type="entry name" value="AA_transporter"/>
    <property type="match status" value="1"/>
</dbReference>
<dbReference type="RefSeq" id="WP_369610506.1">
    <property type="nucleotide sequence ID" value="NZ_AP031322.1"/>
</dbReference>
<organism evidence="7">
    <name type="scientific">Sulfurisphaera javensis</name>
    <dbReference type="NCBI Taxonomy" id="2049879"/>
    <lineage>
        <taxon>Archaea</taxon>
        <taxon>Thermoproteota</taxon>
        <taxon>Thermoprotei</taxon>
        <taxon>Sulfolobales</taxon>
        <taxon>Sulfolobaceae</taxon>
        <taxon>Sulfurisphaera</taxon>
    </lineage>
</organism>
<keyword evidence="3 5" id="KW-1133">Transmembrane helix</keyword>
<feature type="transmembrane region" description="Helical" evidence="5">
    <location>
        <begin position="127"/>
        <end position="147"/>
    </location>
</feature>
<sequence length="445" mass="49022">MSRSSEKEEQQEPKREIGLRDLVFLSLGGQSPFLSVLIYGVEAFIIAGEFAPLAIILGTLLVLGNGLVVYKLSTKFTKEGGYYTYAYYSLTKRLGFETGWTYLLYSSFYGVAYALGSAYVLSTVFNVNPLIIMGIILGISSILAISGKKPSFKYAIFASILEIVMLTAVAGSFLYSTHFTFYNPIAKLPPISQIALAVIFGSSIPTGYGSITPLSGEVKDPKKTVPRAIITVILLGGLLAALDIYAITDHIVFFHLPTSNLDVLHLIEDRFGIITLAFVLLAAVNDGILATLTFMFATSRTIYAMAYHDFFPKILSKLINGSEPIYAVALAVGAYWLISFVSTFLMGFNVENAFVAVGLISLFANIYVHLASDFSLFRISLKRIRKRIMEVTLSIMSIIFTSYIMITSVESSPAIALDIFLLWLIIGFFIAEIIDMSKEKEEEEE</sequence>
<evidence type="ECO:0000256" key="5">
    <source>
        <dbReference type="SAM" id="Phobius"/>
    </source>
</evidence>
<feature type="transmembrane region" description="Helical" evidence="5">
    <location>
        <begin position="388"/>
        <end position="406"/>
    </location>
</feature>
<dbReference type="EMBL" id="AP031322">
    <property type="protein sequence ID" value="BFH72270.1"/>
    <property type="molecule type" value="Genomic_DNA"/>
</dbReference>
<evidence type="ECO:0000313" key="7">
    <source>
        <dbReference type="EMBL" id="BFH72270.1"/>
    </source>
</evidence>
<evidence type="ECO:0000259" key="6">
    <source>
        <dbReference type="Pfam" id="PF00324"/>
    </source>
</evidence>
<dbReference type="Gene3D" id="1.20.1740.10">
    <property type="entry name" value="Amino acid/polyamine transporter I"/>
    <property type="match status" value="1"/>
</dbReference>
<dbReference type="InterPro" id="IPR004841">
    <property type="entry name" value="AA-permease/SLC12A_dom"/>
</dbReference>
<feature type="transmembrane region" description="Helical" evidence="5">
    <location>
        <begin position="325"/>
        <end position="348"/>
    </location>
</feature>
<dbReference type="GeneID" id="92353144"/>
<dbReference type="PANTHER" id="PTHR42770">
    <property type="entry name" value="AMINO ACID TRANSPORTER-RELATED"/>
    <property type="match status" value="1"/>
</dbReference>
<evidence type="ECO:0000256" key="2">
    <source>
        <dbReference type="ARBA" id="ARBA00022692"/>
    </source>
</evidence>
<dbReference type="PANTHER" id="PTHR42770:SF11">
    <property type="entry name" value="INNER MEMBRANE TRANSPORT PROTEIN YBAT"/>
    <property type="match status" value="1"/>
</dbReference>
<feature type="transmembrane region" description="Helical" evidence="5">
    <location>
        <begin position="21"/>
        <end position="47"/>
    </location>
</feature>
<feature type="transmembrane region" description="Helical" evidence="5">
    <location>
        <begin position="102"/>
        <end position="121"/>
    </location>
</feature>
<feature type="transmembrane region" description="Helical" evidence="5">
    <location>
        <begin position="53"/>
        <end position="70"/>
    </location>
</feature>
<dbReference type="Pfam" id="PF00324">
    <property type="entry name" value="AA_permease"/>
    <property type="match status" value="1"/>
</dbReference>
<keyword evidence="4 5" id="KW-0472">Membrane</keyword>
<keyword evidence="2 5" id="KW-0812">Transmembrane</keyword>
<feature type="transmembrane region" description="Helical" evidence="5">
    <location>
        <begin position="273"/>
        <end position="297"/>
    </location>
</feature>
<comment type="subcellular location">
    <subcellularLocation>
        <location evidence="1">Membrane</location>
        <topology evidence="1">Multi-pass membrane protein</topology>
    </subcellularLocation>
</comment>
<evidence type="ECO:0000256" key="1">
    <source>
        <dbReference type="ARBA" id="ARBA00004141"/>
    </source>
</evidence>
<dbReference type="AlphaFoldDB" id="A0AAT9GN06"/>
<name>A0AAT9GN06_9CREN</name>
<feature type="transmembrane region" description="Helical" evidence="5">
    <location>
        <begin position="228"/>
        <end position="253"/>
    </location>
</feature>
<reference evidence="7" key="1">
    <citation type="submission" date="2024-03" db="EMBL/GenBank/DDBJ databases">
        <title>Complete genome sequence of Sulfurisphaera javensis strain KD-1.</title>
        <authorList>
            <person name="Sakai H."/>
            <person name="Nur N."/>
            <person name="Suwanto A."/>
            <person name="Kurosawa N."/>
        </authorList>
    </citation>
    <scope>NUCLEOTIDE SEQUENCE</scope>
    <source>
        <strain evidence="7">KD-1</strain>
    </source>
</reference>
<protein>
    <submittedName>
        <fullName evidence="7">APC family permease</fullName>
    </submittedName>
</protein>
<dbReference type="KEGG" id="sjv:SJAV_02140"/>
<feature type="transmembrane region" description="Helical" evidence="5">
    <location>
        <begin position="194"/>
        <end position="216"/>
    </location>
</feature>
<feature type="domain" description="Amino acid permease/ SLC12A" evidence="6">
    <location>
        <begin position="23"/>
        <end position="408"/>
    </location>
</feature>
<evidence type="ECO:0000256" key="3">
    <source>
        <dbReference type="ARBA" id="ARBA00022989"/>
    </source>
</evidence>
<accession>A0AAT9GN06</accession>
<dbReference type="GO" id="GO:0055085">
    <property type="term" value="P:transmembrane transport"/>
    <property type="evidence" value="ECO:0007669"/>
    <property type="project" value="InterPro"/>
</dbReference>